<keyword evidence="3" id="KW-1185">Reference proteome</keyword>
<name>A0A4Z0YRB7_9PEZI</name>
<dbReference type="STRING" id="37992.A0A4Z0YRB7"/>
<dbReference type="OrthoDB" id="4395072at2759"/>
<accession>A0A4Z0YRB7</accession>
<feature type="compositionally biased region" description="Polar residues" evidence="1">
    <location>
        <begin position="525"/>
        <end position="534"/>
    </location>
</feature>
<gene>
    <name evidence="2" type="ORF">E0Z10_g2284</name>
</gene>
<dbReference type="EMBL" id="SKBN01000027">
    <property type="protein sequence ID" value="TGJ86457.1"/>
    <property type="molecule type" value="Genomic_DNA"/>
</dbReference>
<feature type="region of interest" description="Disordered" evidence="1">
    <location>
        <begin position="571"/>
        <end position="647"/>
    </location>
</feature>
<feature type="compositionally biased region" description="Basic and acidic residues" evidence="1">
    <location>
        <begin position="235"/>
        <end position="248"/>
    </location>
</feature>
<evidence type="ECO:0000313" key="3">
    <source>
        <dbReference type="Proteomes" id="UP000297716"/>
    </source>
</evidence>
<organism evidence="2 3">
    <name type="scientific">Xylaria hypoxylon</name>
    <dbReference type="NCBI Taxonomy" id="37992"/>
    <lineage>
        <taxon>Eukaryota</taxon>
        <taxon>Fungi</taxon>
        <taxon>Dikarya</taxon>
        <taxon>Ascomycota</taxon>
        <taxon>Pezizomycotina</taxon>
        <taxon>Sordariomycetes</taxon>
        <taxon>Xylariomycetidae</taxon>
        <taxon>Xylariales</taxon>
        <taxon>Xylariaceae</taxon>
        <taxon>Xylaria</taxon>
    </lineage>
</organism>
<comment type="caution">
    <text evidence="2">The sequence shown here is derived from an EMBL/GenBank/DDBJ whole genome shotgun (WGS) entry which is preliminary data.</text>
</comment>
<evidence type="ECO:0000256" key="1">
    <source>
        <dbReference type="SAM" id="MobiDB-lite"/>
    </source>
</evidence>
<dbReference type="AlphaFoldDB" id="A0A4Z0YRB7"/>
<proteinExistence type="predicted"/>
<feature type="region of interest" description="Disordered" evidence="1">
    <location>
        <begin position="215"/>
        <end position="249"/>
    </location>
</feature>
<feature type="compositionally biased region" description="Basic and acidic residues" evidence="1">
    <location>
        <begin position="19"/>
        <end position="29"/>
    </location>
</feature>
<protein>
    <submittedName>
        <fullName evidence="2">Uncharacterized protein</fullName>
    </submittedName>
</protein>
<evidence type="ECO:0000313" key="2">
    <source>
        <dbReference type="EMBL" id="TGJ86457.1"/>
    </source>
</evidence>
<sequence>MADSNPSPKPTGSTPVVEQDTKYLQRDFTPDNPNFTRARDNETLYWLSSYKELDDQKLFARAAKTRDRLIPDLKTTLFNDTYSIQRIKKRLAELVWLESHEYAPVHVYLEPIVAAHSDSALGDDLYDYRAGVSLGGGFELHVDIARISESDSLCGCPCRSRITLHSKVVNESFCRIGGALRINDSVDALITTAHGILSYFLSEILPLLEETNVTENQLHTSDESSDESDMEDSFPEEKRGDIDPDSSRTDTLGYMDMSQLLHWEPLKPFDTITYIAQAKQTDMDMMWNLLFRNFDADYALFRQSELSRLSWSLPPNNLYTSDPKDPDVESVRGISLEDPQYDLPVEFETGYILLGAQEVIPVQLFLDEVEISIHGAKFKTLKLRAPKVLARGTSGSWVVRGEKLCGVIIALYQFEPYALMLPATAVSRDLIQLGASIETVSLPLTDYDPLSGIVGAGQPSNTTISMFDTFRIPLLETSIPSFTLSEPPAIPPNRSTSQDTPPSRAFHEWREPQAAHPRPIHLNINPWSRPSDQLPSPPTTQPPSVGTSVVPVFYGDMSVSRTIPKREAAQMQQARLAPIQEDANDEDVTTRLRTGRPPNPREARERAARDCIDHFNDQFHGHGSSLSEGDPSTQSLRSPVRDPNDLI</sequence>
<feature type="compositionally biased region" description="Polar residues" evidence="1">
    <location>
        <begin position="1"/>
        <end position="16"/>
    </location>
</feature>
<feature type="compositionally biased region" description="Polar residues" evidence="1">
    <location>
        <begin position="624"/>
        <end position="637"/>
    </location>
</feature>
<reference evidence="2 3" key="1">
    <citation type="submission" date="2019-03" db="EMBL/GenBank/DDBJ databases">
        <title>Draft genome sequence of Xylaria hypoxylon DSM 108379, a ubiquitous saprotrophic-parasitic fungi on hardwood.</title>
        <authorList>
            <person name="Buettner E."/>
            <person name="Leonhardt S."/>
            <person name="Gebauer A.M."/>
            <person name="Liers C."/>
            <person name="Hofrichter M."/>
            <person name="Kellner H."/>
        </authorList>
    </citation>
    <scope>NUCLEOTIDE SEQUENCE [LARGE SCALE GENOMIC DNA]</scope>
    <source>
        <strain evidence="2 3">DSM 108379</strain>
    </source>
</reference>
<feature type="compositionally biased region" description="Acidic residues" evidence="1">
    <location>
        <begin position="223"/>
        <end position="234"/>
    </location>
</feature>
<feature type="region of interest" description="Disordered" evidence="1">
    <location>
        <begin position="483"/>
        <end position="548"/>
    </location>
</feature>
<feature type="compositionally biased region" description="Basic and acidic residues" evidence="1">
    <location>
        <begin position="599"/>
        <end position="620"/>
    </location>
</feature>
<feature type="region of interest" description="Disordered" evidence="1">
    <location>
        <begin position="1"/>
        <end position="32"/>
    </location>
</feature>
<dbReference type="Proteomes" id="UP000297716">
    <property type="component" value="Unassembled WGS sequence"/>
</dbReference>